<keyword evidence="2" id="KW-0217">Developmental protein</keyword>
<dbReference type="Pfam" id="PF00010">
    <property type="entry name" value="HLH"/>
    <property type="match status" value="1"/>
</dbReference>
<dbReference type="GO" id="GO:0005634">
    <property type="term" value="C:nucleus"/>
    <property type="evidence" value="ECO:0007669"/>
    <property type="project" value="UniProtKB-SubCell"/>
</dbReference>
<dbReference type="CDD" id="cd19715">
    <property type="entry name" value="bHLH_TS_amos_like"/>
    <property type="match status" value="1"/>
</dbReference>
<evidence type="ECO:0000256" key="3">
    <source>
        <dbReference type="ARBA" id="ARBA00022782"/>
    </source>
</evidence>
<dbReference type="GO" id="GO:0016360">
    <property type="term" value="P:sensory organ precursor cell fate determination"/>
    <property type="evidence" value="ECO:0007669"/>
    <property type="project" value="UniProtKB-ARBA"/>
</dbReference>
<proteinExistence type="predicted"/>
<keyword evidence="10" id="KW-1185">Reference proteome</keyword>
<keyword evidence="3" id="KW-0221">Differentiation</keyword>
<keyword evidence="5" id="KW-0805">Transcription regulation</keyword>
<dbReference type="PANTHER" id="PTHR19290">
    <property type="entry name" value="BASIC HELIX-LOOP-HELIX PROTEIN NEUROGENIN-RELATED"/>
    <property type="match status" value="1"/>
</dbReference>
<dbReference type="SUPFAM" id="SSF47459">
    <property type="entry name" value="HLH, helix-loop-helix DNA-binding domain"/>
    <property type="match status" value="1"/>
</dbReference>
<organism evidence="9 10">
    <name type="scientific">Chironomus riparius</name>
    <dbReference type="NCBI Taxonomy" id="315576"/>
    <lineage>
        <taxon>Eukaryota</taxon>
        <taxon>Metazoa</taxon>
        <taxon>Ecdysozoa</taxon>
        <taxon>Arthropoda</taxon>
        <taxon>Hexapoda</taxon>
        <taxon>Insecta</taxon>
        <taxon>Pterygota</taxon>
        <taxon>Neoptera</taxon>
        <taxon>Endopterygota</taxon>
        <taxon>Diptera</taxon>
        <taxon>Nematocera</taxon>
        <taxon>Chironomoidea</taxon>
        <taxon>Chironomidae</taxon>
        <taxon>Chironominae</taxon>
        <taxon>Chironomus</taxon>
    </lineage>
</organism>
<dbReference type="EMBL" id="OU895879">
    <property type="protein sequence ID" value="CAH1728556.1"/>
    <property type="molecule type" value="Genomic_DNA"/>
</dbReference>
<evidence type="ECO:0000313" key="10">
    <source>
        <dbReference type="Proteomes" id="UP001153620"/>
    </source>
</evidence>
<evidence type="ECO:0000256" key="6">
    <source>
        <dbReference type="ARBA" id="ARBA00023163"/>
    </source>
</evidence>
<comment type="subcellular location">
    <subcellularLocation>
        <location evidence="1">Nucleus</location>
    </subcellularLocation>
</comment>
<accession>A0A9P0J444</accession>
<evidence type="ECO:0000256" key="7">
    <source>
        <dbReference type="ARBA" id="ARBA00023242"/>
    </source>
</evidence>
<dbReference type="AlphaFoldDB" id="A0A9P0J444"/>
<evidence type="ECO:0000259" key="8">
    <source>
        <dbReference type="PROSITE" id="PS50888"/>
    </source>
</evidence>
<reference evidence="9" key="2">
    <citation type="submission" date="2022-10" db="EMBL/GenBank/DDBJ databases">
        <authorList>
            <consortium name="ENA_rothamsted_submissions"/>
            <consortium name="culmorum"/>
            <person name="King R."/>
        </authorList>
    </citation>
    <scope>NUCLEOTIDE SEQUENCE</scope>
</reference>
<feature type="domain" description="BHLH" evidence="8">
    <location>
        <begin position="219"/>
        <end position="271"/>
    </location>
</feature>
<dbReference type="GO" id="GO:0061564">
    <property type="term" value="P:axon development"/>
    <property type="evidence" value="ECO:0007669"/>
    <property type="project" value="TreeGrafter"/>
</dbReference>
<dbReference type="PANTHER" id="PTHR19290:SF169">
    <property type="entry name" value="PROTEIN ATONAL"/>
    <property type="match status" value="1"/>
</dbReference>
<dbReference type="GO" id="GO:0070888">
    <property type="term" value="F:E-box binding"/>
    <property type="evidence" value="ECO:0007669"/>
    <property type="project" value="TreeGrafter"/>
</dbReference>
<evidence type="ECO:0000256" key="5">
    <source>
        <dbReference type="ARBA" id="ARBA00023015"/>
    </source>
</evidence>
<dbReference type="SMART" id="SM00353">
    <property type="entry name" value="HLH"/>
    <property type="match status" value="1"/>
</dbReference>
<evidence type="ECO:0000313" key="9">
    <source>
        <dbReference type="EMBL" id="CAH1728556.1"/>
    </source>
</evidence>
<dbReference type="FunFam" id="4.10.280.10:FF:000025">
    <property type="entry name" value="protein atonal homolog 7"/>
    <property type="match status" value="1"/>
</dbReference>
<dbReference type="GO" id="GO:0000981">
    <property type="term" value="F:DNA-binding transcription factor activity, RNA polymerase II-specific"/>
    <property type="evidence" value="ECO:0007669"/>
    <property type="project" value="TreeGrafter"/>
</dbReference>
<dbReference type="Gene3D" id="4.10.280.10">
    <property type="entry name" value="Helix-loop-helix DNA-binding domain"/>
    <property type="match status" value="1"/>
</dbReference>
<name>A0A9P0J444_9DIPT</name>
<protein>
    <recommendedName>
        <fullName evidence="8">BHLH domain-containing protein</fullName>
    </recommendedName>
</protein>
<dbReference type="Proteomes" id="UP001153620">
    <property type="component" value="Chromosome 3"/>
</dbReference>
<evidence type="ECO:0000256" key="4">
    <source>
        <dbReference type="ARBA" id="ARBA00022902"/>
    </source>
</evidence>
<dbReference type="InterPro" id="IPR036638">
    <property type="entry name" value="HLH_DNA-bd_sf"/>
</dbReference>
<sequence>MFLQQHTYLFLYCPIFSKRNKCIPFFKNISVCISSLLRKDQKVNRYFIMISESYNSQFYYNCSNIILNKKINLSFPDENLSPNNFNIESPLEFQIKPYKSSSNNGNELSLTNISDGWQTPNSISDSYRSSSPEFISLSTSKYLPVNFKIQNHQNSYSQASSVIYQPQHIPIKTECQSDTDESVSDQDISPVIIHMTSKNESKAQRKRKTKQIAPIVKKKRRLAANARERRRMQNLNEAFDRLRQYLPSLGNDRQLSKHETLQMAQTYISALCDLLE</sequence>
<dbReference type="GO" id="GO:0046982">
    <property type="term" value="F:protein heterodimerization activity"/>
    <property type="evidence" value="ECO:0007669"/>
    <property type="project" value="UniProtKB-ARBA"/>
</dbReference>
<evidence type="ECO:0000256" key="2">
    <source>
        <dbReference type="ARBA" id="ARBA00022473"/>
    </source>
</evidence>
<keyword evidence="4" id="KW-0524">Neurogenesis</keyword>
<dbReference type="GO" id="GO:0045944">
    <property type="term" value="P:positive regulation of transcription by RNA polymerase II"/>
    <property type="evidence" value="ECO:0007669"/>
    <property type="project" value="TreeGrafter"/>
</dbReference>
<dbReference type="PROSITE" id="PS50888">
    <property type="entry name" value="BHLH"/>
    <property type="match status" value="1"/>
</dbReference>
<evidence type="ECO:0000256" key="1">
    <source>
        <dbReference type="ARBA" id="ARBA00004123"/>
    </source>
</evidence>
<dbReference type="OrthoDB" id="18175at2759"/>
<reference evidence="9" key="1">
    <citation type="submission" date="2022-01" db="EMBL/GenBank/DDBJ databases">
        <authorList>
            <person name="King R."/>
        </authorList>
    </citation>
    <scope>NUCLEOTIDE SEQUENCE</scope>
</reference>
<keyword evidence="7" id="KW-0539">Nucleus</keyword>
<gene>
    <name evidence="9" type="ORF">CHIRRI_LOCUS10744</name>
</gene>
<dbReference type="InterPro" id="IPR050359">
    <property type="entry name" value="bHLH_transcription_factors"/>
</dbReference>
<dbReference type="InterPro" id="IPR011598">
    <property type="entry name" value="bHLH_dom"/>
</dbReference>
<keyword evidence="6" id="KW-0804">Transcription</keyword>